<evidence type="ECO:0000256" key="2">
    <source>
        <dbReference type="SAM" id="MobiDB-lite"/>
    </source>
</evidence>
<dbReference type="eggNOG" id="COG0457">
    <property type="taxonomic scope" value="Bacteria"/>
</dbReference>
<dbReference type="SUPFAM" id="SSF53448">
    <property type="entry name" value="Nucleotide-diphospho-sugar transferases"/>
    <property type="match status" value="1"/>
</dbReference>
<reference evidence="4 5" key="1">
    <citation type="submission" date="2010-07" db="EMBL/GenBank/DDBJ databases">
        <title>The draft genome of Paenibacillus curdlanolyticus YK9.</title>
        <authorList>
            <consortium name="US DOE Joint Genome Institute (JGI-PGF)"/>
            <person name="Lucas S."/>
            <person name="Copeland A."/>
            <person name="Lapidus A."/>
            <person name="Cheng J.-F."/>
            <person name="Bruce D."/>
            <person name="Goodwin L."/>
            <person name="Pitluck S."/>
            <person name="Land M.L."/>
            <person name="Hauser L."/>
            <person name="Chang Y.-J."/>
            <person name="Jeffries C."/>
            <person name="Anderson I.J."/>
            <person name="Johnson E."/>
            <person name="Loganathan U."/>
            <person name="Mulhopadhyay B."/>
            <person name="Kyrpides N."/>
            <person name="Woyke T.J."/>
        </authorList>
    </citation>
    <scope>NUCLEOTIDE SEQUENCE [LARGE SCALE GENOMIC DNA]</scope>
    <source>
        <strain evidence="4 5">YK9</strain>
    </source>
</reference>
<proteinExistence type="predicted"/>
<dbReference type="InterPro" id="IPR019734">
    <property type="entry name" value="TPR_rpt"/>
</dbReference>
<dbReference type="PROSITE" id="PS50005">
    <property type="entry name" value="TPR"/>
    <property type="match status" value="1"/>
</dbReference>
<accession>E0IEU0</accession>
<keyword evidence="5" id="KW-1185">Reference proteome</keyword>
<dbReference type="eggNOG" id="COG0463">
    <property type="taxonomic scope" value="Bacteria"/>
</dbReference>
<dbReference type="InterPro" id="IPR001173">
    <property type="entry name" value="Glyco_trans_2-like"/>
</dbReference>
<dbReference type="OrthoDB" id="9815923at2"/>
<evidence type="ECO:0000313" key="5">
    <source>
        <dbReference type="Proteomes" id="UP000005387"/>
    </source>
</evidence>
<keyword evidence="1" id="KW-0802">TPR repeat</keyword>
<dbReference type="Pfam" id="PF00535">
    <property type="entry name" value="Glycos_transf_2"/>
    <property type="match status" value="1"/>
</dbReference>
<feature type="compositionally biased region" description="Basic and acidic residues" evidence="2">
    <location>
        <begin position="459"/>
        <end position="470"/>
    </location>
</feature>
<dbReference type="EMBL" id="AEDD01000012">
    <property type="protein sequence ID" value="EFM09178.1"/>
    <property type="molecule type" value="Genomic_DNA"/>
</dbReference>
<evidence type="ECO:0000259" key="3">
    <source>
        <dbReference type="Pfam" id="PF00535"/>
    </source>
</evidence>
<dbReference type="PANTHER" id="PTHR43630:SF2">
    <property type="entry name" value="GLYCOSYLTRANSFERASE"/>
    <property type="match status" value="1"/>
</dbReference>
<evidence type="ECO:0000313" key="4">
    <source>
        <dbReference type="EMBL" id="EFM09178.1"/>
    </source>
</evidence>
<gene>
    <name evidence="4" type="ORF">PaecuDRAFT_4181</name>
</gene>
<name>E0IEU0_9BACL</name>
<dbReference type="InterPro" id="IPR011990">
    <property type="entry name" value="TPR-like_helical_dom_sf"/>
</dbReference>
<dbReference type="PANTHER" id="PTHR43630">
    <property type="entry name" value="POLY-BETA-1,6-N-ACETYL-D-GLUCOSAMINE SYNTHASE"/>
    <property type="match status" value="1"/>
</dbReference>
<keyword evidence="4" id="KW-0808">Transferase</keyword>
<dbReference type="Gene3D" id="1.25.40.10">
    <property type="entry name" value="Tetratricopeptide repeat domain"/>
    <property type="match status" value="2"/>
</dbReference>
<dbReference type="Proteomes" id="UP000005387">
    <property type="component" value="Unassembled WGS sequence"/>
</dbReference>
<dbReference type="Gene3D" id="3.90.550.10">
    <property type="entry name" value="Spore Coat Polysaccharide Biosynthesis Protein SpsA, Chain A"/>
    <property type="match status" value="1"/>
</dbReference>
<dbReference type="STRING" id="717606.PaecuDRAFT_4181"/>
<protein>
    <submittedName>
        <fullName evidence="4">Glycosyl transferase family 2</fullName>
    </submittedName>
</protein>
<sequence length="661" mass="71850">MAAHTKLISLCMIVKNEAACIARCLRSAIGTADEFIVVDTGSTDETIAIARSFGAKIIEAEWRGDFAAARNVGLEQATGEWILFLDADEELSAGAAQELRTLVQSQASPGILLPIWNLLGEEEETATINPVLRLFRNDPRHRFEGRIHEQIAASILRAAPDAQLRLGETVIRHYGYRPSTVAEKDKIERNTRLLLQAIEEEPEQPFHRFNLGVEYLRAGRPAEALASFRSAKGAASFERLSYAHLVFKYEVRSLQTLGAWQEAAAAAREGAKLFADYADLWHCLAESLCSAGRWREAISGACSALRAGPPTGVYHTEDGMGAHRTAFLLGSLYERGGRVDAAVHWYVESVRMKPSLLPPLLRLCRLLRVNGRGDELPALLERRFAFSTEEGSLKIASLLLDSRCYAEAVQWLRQRAAGPCWGEASAAWLMLAEAELAASEGRFAQARRWAAKALDDGHGYWHEPEPEPGHGHGLGQADGEMPVWLGGRHPEQGSPLGEVTKPGVEKSQTQASEYAKDRRQSYSMGEAKCRLRLLYAAVLQITEGAEAAAAFCQGYGADVRGSLAQELAACVAGILREEKAEQAASSGASGDRLARVLQAVGESIRHGSDEAAHGGVEGLAAWADARLEQLEQSLQSRSAGATVQRVLRSARLRLAGCEGEA</sequence>
<dbReference type="RefSeq" id="WP_006040164.1">
    <property type="nucleotide sequence ID" value="NZ_AEDD01000012.1"/>
</dbReference>
<dbReference type="AlphaFoldDB" id="E0IEU0"/>
<feature type="repeat" description="TPR" evidence="1">
    <location>
        <begin position="323"/>
        <end position="356"/>
    </location>
</feature>
<feature type="domain" description="Glycosyltransferase 2-like" evidence="3">
    <location>
        <begin position="9"/>
        <end position="99"/>
    </location>
</feature>
<organism evidence="4 5">
    <name type="scientific">Paenibacillus curdlanolyticus YK9</name>
    <dbReference type="NCBI Taxonomy" id="717606"/>
    <lineage>
        <taxon>Bacteria</taxon>
        <taxon>Bacillati</taxon>
        <taxon>Bacillota</taxon>
        <taxon>Bacilli</taxon>
        <taxon>Bacillales</taxon>
        <taxon>Paenibacillaceae</taxon>
        <taxon>Paenibacillus</taxon>
    </lineage>
</organism>
<feature type="region of interest" description="Disordered" evidence="2">
    <location>
        <begin position="459"/>
        <end position="519"/>
    </location>
</feature>
<dbReference type="GO" id="GO:0016740">
    <property type="term" value="F:transferase activity"/>
    <property type="evidence" value="ECO:0007669"/>
    <property type="project" value="UniProtKB-KW"/>
</dbReference>
<evidence type="ECO:0000256" key="1">
    <source>
        <dbReference type="PROSITE-ProRule" id="PRU00339"/>
    </source>
</evidence>
<dbReference type="CDD" id="cd02511">
    <property type="entry name" value="Beta4Glucosyltransferase"/>
    <property type="match status" value="1"/>
</dbReference>
<dbReference type="InterPro" id="IPR029044">
    <property type="entry name" value="Nucleotide-diphossugar_trans"/>
</dbReference>
<dbReference type="SUPFAM" id="SSF48452">
    <property type="entry name" value="TPR-like"/>
    <property type="match status" value="1"/>
</dbReference>